<evidence type="ECO:0000256" key="2">
    <source>
        <dbReference type="PROSITE-ProRule" id="PRU00169"/>
    </source>
</evidence>
<dbReference type="RefSeq" id="WP_146928052.1">
    <property type="nucleotide sequence ID" value="NZ_CBCSHZ010000002.1"/>
</dbReference>
<evidence type="ECO:0000313" key="4">
    <source>
        <dbReference type="EMBL" id="TXD95454.1"/>
    </source>
</evidence>
<accession>A0A5C6ZYF9</accession>
<dbReference type="Proteomes" id="UP000321367">
    <property type="component" value="Unassembled WGS sequence"/>
</dbReference>
<feature type="domain" description="Response regulatory" evidence="3">
    <location>
        <begin position="20"/>
        <end position="142"/>
    </location>
</feature>
<protein>
    <submittedName>
        <fullName evidence="4">Response regulator</fullName>
    </submittedName>
</protein>
<dbReference type="InterPro" id="IPR011006">
    <property type="entry name" value="CheY-like_superfamily"/>
</dbReference>
<dbReference type="PROSITE" id="PS50110">
    <property type="entry name" value="RESPONSE_REGULATORY"/>
    <property type="match status" value="1"/>
</dbReference>
<dbReference type="GO" id="GO:0000160">
    <property type="term" value="P:phosphorelay signal transduction system"/>
    <property type="evidence" value="ECO:0007669"/>
    <property type="project" value="InterPro"/>
</dbReference>
<sequence>MEQNLQSTYNIIIKAMDTFNYMVVDDDRTNNLICQLMIQKFDASAEIKLFLKPEEGLEYIENYVDKPTVLFLDVNMPTMSGWEFLDQFLEFKPEVKEKLHIYILTSAIQSFEKEKETYPFVKKILSKPLKKEYLIEMKNSFENKYNLS</sequence>
<dbReference type="Gene3D" id="3.40.50.2300">
    <property type="match status" value="1"/>
</dbReference>
<proteinExistence type="predicted"/>
<dbReference type="OrthoDB" id="673128at2"/>
<dbReference type="InterPro" id="IPR050595">
    <property type="entry name" value="Bact_response_regulator"/>
</dbReference>
<dbReference type="PANTHER" id="PTHR44591">
    <property type="entry name" value="STRESS RESPONSE REGULATOR PROTEIN 1"/>
    <property type="match status" value="1"/>
</dbReference>
<dbReference type="AlphaFoldDB" id="A0A5C6ZYF9"/>
<feature type="modified residue" description="4-aspartylphosphate" evidence="2">
    <location>
        <position position="73"/>
    </location>
</feature>
<organism evidence="4 5">
    <name type="scientific">Gillisia hiemivivida</name>
    <dbReference type="NCBI Taxonomy" id="291190"/>
    <lineage>
        <taxon>Bacteria</taxon>
        <taxon>Pseudomonadati</taxon>
        <taxon>Bacteroidota</taxon>
        <taxon>Flavobacteriia</taxon>
        <taxon>Flavobacteriales</taxon>
        <taxon>Flavobacteriaceae</taxon>
        <taxon>Gillisia</taxon>
    </lineage>
</organism>
<evidence type="ECO:0000313" key="5">
    <source>
        <dbReference type="Proteomes" id="UP000321367"/>
    </source>
</evidence>
<dbReference type="EMBL" id="VORY01000001">
    <property type="protein sequence ID" value="TXD95454.1"/>
    <property type="molecule type" value="Genomic_DNA"/>
</dbReference>
<comment type="caution">
    <text evidence="4">The sequence shown here is derived from an EMBL/GenBank/DDBJ whole genome shotgun (WGS) entry which is preliminary data.</text>
</comment>
<gene>
    <name evidence="4" type="ORF">ES724_00010</name>
</gene>
<evidence type="ECO:0000259" key="3">
    <source>
        <dbReference type="PROSITE" id="PS50110"/>
    </source>
</evidence>
<name>A0A5C6ZYF9_9FLAO</name>
<dbReference type="Pfam" id="PF00072">
    <property type="entry name" value="Response_reg"/>
    <property type="match status" value="1"/>
</dbReference>
<reference evidence="4 5" key="1">
    <citation type="submission" date="2019-08" db="EMBL/GenBank/DDBJ databases">
        <title>Genome sequence of Gillisia hiemivivida IC154 (type strain).</title>
        <authorList>
            <person name="Bowman J.P."/>
        </authorList>
    </citation>
    <scope>NUCLEOTIDE SEQUENCE [LARGE SCALE GENOMIC DNA]</scope>
    <source>
        <strain evidence="4 5">IC154</strain>
    </source>
</reference>
<keyword evidence="5" id="KW-1185">Reference proteome</keyword>
<dbReference type="InterPro" id="IPR001789">
    <property type="entry name" value="Sig_transdc_resp-reg_receiver"/>
</dbReference>
<dbReference type="PANTHER" id="PTHR44591:SF3">
    <property type="entry name" value="RESPONSE REGULATORY DOMAIN-CONTAINING PROTEIN"/>
    <property type="match status" value="1"/>
</dbReference>
<evidence type="ECO:0000256" key="1">
    <source>
        <dbReference type="ARBA" id="ARBA00022553"/>
    </source>
</evidence>
<keyword evidence="1 2" id="KW-0597">Phosphoprotein</keyword>
<dbReference type="SUPFAM" id="SSF52172">
    <property type="entry name" value="CheY-like"/>
    <property type="match status" value="1"/>
</dbReference>